<evidence type="ECO:0000256" key="1">
    <source>
        <dbReference type="ARBA" id="ARBA00008668"/>
    </source>
</evidence>
<evidence type="ECO:0000256" key="4">
    <source>
        <dbReference type="SAM" id="SignalP"/>
    </source>
</evidence>
<dbReference type="Proteomes" id="UP000231134">
    <property type="component" value="Unassembled WGS sequence"/>
</dbReference>
<evidence type="ECO:0000313" key="7">
    <source>
        <dbReference type="Proteomes" id="UP000231134"/>
    </source>
</evidence>
<keyword evidence="4" id="KW-0732">Signal</keyword>
<name>A0A2M9A396_9BACT</name>
<comment type="similarity">
    <text evidence="1">Belongs to the 'GDSL' lipolytic enzyme family.</text>
</comment>
<organism evidence="6 7">
    <name type="scientific">Hallerella succinigenes</name>
    <dbReference type="NCBI Taxonomy" id="1896222"/>
    <lineage>
        <taxon>Bacteria</taxon>
        <taxon>Pseudomonadati</taxon>
        <taxon>Fibrobacterota</taxon>
        <taxon>Fibrobacteria</taxon>
        <taxon>Fibrobacterales</taxon>
        <taxon>Fibrobacteraceae</taxon>
        <taxon>Hallerella</taxon>
    </lineage>
</organism>
<comment type="caution">
    <text evidence="6">The sequence shown here is derived from an EMBL/GenBank/DDBJ whole genome shotgun (WGS) entry which is preliminary data.</text>
</comment>
<dbReference type="OrthoDB" id="9807041at2"/>
<dbReference type="SUPFAM" id="SSF49785">
    <property type="entry name" value="Galactose-binding domain-like"/>
    <property type="match status" value="1"/>
</dbReference>
<dbReference type="GO" id="GO:0016788">
    <property type="term" value="F:hydrolase activity, acting on ester bonds"/>
    <property type="evidence" value="ECO:0007669"/>
    <property type="project" value="UniProtKB-ARBA"/>
</dbReference>
<dbReference type="InterPro" id="IPR036514">
    <property type="entry name" value="SGNH_hydro_sf"/>
</dbReference>
<feature type="compositionally biased region" description="Low complexity" evidence="3">
    <location>
        <begin position="346"/>
        <end position="367"/>
    </location>
</feature>
<evidence type="ECO:0000313" key="6">
    <source>
        <dbReference type="EMBL" id="PJJ40202.1"/>
    </source>
</evidence>
<evidence type="ECO:0000256" key="3">
    <source>
        <dbReference type="SAM" id="MobiDB-lite"/>
    </source>
</evidence>
<dbReference type="InterPro" id="IPR008979">
    <property type="entry name" value="Galactose-bd-like_sf"/>
</dbReference>
<dbReference type="Gene3D" id="3.40.50.1110">
    <property type="entry name" value="SGNH hydrolase"/>
    <property type="match status" value="1"/>
</dbReference>
<feature type="domain" description="SGNH hydrolase-type esterase" evidence="5">
    <location>
        <begin position="30"/>
        <end position="182"/>
    </location>
</feature>
<feature type="region of interest" description="Disordered" evidence="3">
    <location>
        <begin position="345"/>
        <end position="367"/>
    </location>
</feature>
<evidence type="ECO:0000256" key="2">
    <source>
        <dbReference type="ARBA" id="ARBA00022801"/>
    </source>
</evidence>
<feature type="signal peptide" evidence="4">
    <location>
        <begin position="1"/>
        <end position="18"/>
    </location>
</feature>
<dbReference type="Pfam" id="PF13472">
    <property type="entry name" value="Lipase_GDSL_2"/>
    <property type="match status" value="1"/>
</dbReference>
<reference evidence="6 7" key="1">
    <citation type="submission" date="2017-11" db="EMBL/GenBank/DDBJ databases">
        <title>Animal gut microbial communities from fecal samples from Wisconsin, USA.</title>
        <authorList>
            <person name="Neumann A."/>
        </authorList>
    </citation>
    <scope>NUCLEOTIDE SEQUENCE [LARGE SCALE GENOMIC DNA]</scope>
    <source>
        <strain evidence="6 7">UWS3</strain>
    </source>
</reference>
<dbReference type="AlphaFoldDB" id="A0A2M9A396"/>
<dbReference type="SUPFAM" id="SSF52266">
    <property type="entry name" value="SGNH hydrolase"/>
    <property type="match status" value="1"/>
</dbReference>
<dbReference type="Gene3D" id="2.60.120.260">
    <property type="entry name" value="Galactose-binding domain-like"/>
    <property type="match status" value="1"/>
</dbReference>
<proteinExistence type="inferred from homology"/>
<sequence length="631" mass="68550">MKKLAASLLFVAAMSAISVSDTTSFTIHIVGDSTVCDYKASAYPQTGWGQVIGSFFDGSRVKINNVAIGGRSSKTFVQEGRLNSLKSSMQAGDFMLIQFGHNDRYFGTNARQVPFDSLGYWLQQYVDAAKEVGVTPIFVTPMNMNMGTNGRNIFTEYNVVAKMLELAKSNGVPYVDLNTKSYNAYSKTWNASYVSRYQFKYFLVGEYPNYPNGVTNDGTTHFQESGSIAHCQWIVEELENALSEAYLSTDSKTQLAKLVSAIKPRYSFTVKANVSNSNGLITHNQELPGGAPLTLHVSPGSFGKTFQGWYDDDCNLLSTDSNYYGQTTLYRAATYTAIFEGGSACSTTPHSEETTSSSSFAESSSSSAESSSSAVCSKLIATEAWKSPIDMVYPEEGVGTTDTNHLDYKGLGFYNISNELSSVATFKLQSDQSASDAKLMIRYSNGGSTSRPMKVTVDYGVFELDFPPTADWDTWDTVYVDSLWLDAVPFNFKMESLTSDGGPNIDMIAFDISGVYREGCTPCEDLTPSSSASESAEFSSSSETDGILTVSKTMGVSLDMQNLKISTPGGILKVSVVDALGHSVFSSEKTVSAGEVDLIPAEKTLSKGRYFAKVSLHGKTVAMVPFYVKSR</sequence>
<feature type="chain" id="PRO_5014986987" evidence="4">
    <location>
        <begin position="19"/>
        <end position="631"/>
    </location>
</feature>
<dbReference type="PANTHER" id="PTHR43695:SF1">
    <property type="entry name" value="RHAMNOGALACTURONAN ACETYLESTERASE"/>
    <property type="match status" value="1"/>
</dbReference>
<evidence type="ECO:0000259" key="5">
    <source>
        <dbReference type="Pfam" id="PF13472"/>
    </source>
</evidence>
<keyword evidence="7" id="KW-1185">Reference proteome</keyword>
<accession>A0A2M9A396</accession>
<keyword evidence="2" id="KW-0378">Hydrolase</keyword>
<gene>
    <name evidence="6" type="ORF">BGX16_0115</name>
</gene>
<dbReference type="PANTHER" id="PTHR43695">
    <property type="entry name" value="PUTATIVE (AFU_ORTHOLOGUE AFUA_2G17250)-RELATED"/>
    <property type="match status" value="1"/>
</dbReference>
<dbReference type="RefSeq" id="WP_100424317.1">
    <property type="nucleotide sequence ID" value="NZ_PGEX01000001.1"/>
</dbReference>
<dbReference type="InterPro" id="IPR037459">
    <property type="entry name" value="RhgT-like"/>
</dbReference>
<dbReference type="InterPro" id="IPR013830">
    <property type="entry name" value="SGNH_hydro"/>
</dbReference>
<dbReference type="EMBL" id="PGEX01000001">
    <property type="protein sequence ID" value="PJJ40202.1"/>
    <property type="molecule type" value="Genomic_DNA"/>
</dbReference>
<protein>
    <submittedName>
        <fullName evidence="6">Lysophospholipase L1-like esterase</fullName>
    </submittedName>
</protein>